<dbReference type="Proteomes" id="UP000799324">
    <property type="component" value="Unassembled WGS sequence"/>
</dbReference>
<protein>
    <recommendedName>
        <fullName evidence="3">C2H2-type domain-containing protein</fullName>
    </recommendedName>
</protein>
<dbReference type="GO" id="GO:0008270">
    <property type="term" value="F:zinc ion binding"/>
    <property type="evidence" value="ECO:0007669"/>
    <property type="project" value="UniProtKB-KW"/>
</dbReference>
<evidence type="ECO:0000256" key="2">
    <source>
        <dbReference type="SAM" id="MobiDB-lite"/>
    </source>
</evidence>
<dbReference type="AlphaFoldDB" id="A0A6A6TDE1"/>
<keyword evidence="1" id="KW-0862">Zinc</keyword>
<evidence type="ECO:0000313" key="5">
    <source>
        <dbReference type="Proteomes" id="UP000799324"/>
    </source>
</evidence>
<keyword evidence="5" id="KW-1185">Reference proteome</keyword>
<feature type="region of interest" description="Disordered" evidence="2">
    <location>
        <begin position="236"/>
        <end position="271"/>
    </location>
</feature>
<evidence type="ECO:0000256" key="1">
    <source>
        <dbReference type="PROSITE-ProRule" id="PRU00042"/>
    </source>
</evidence>
<dbReference type="InterPro" id="IPR001356">
    <property type="entry name" value="HD"/>
</dbReference>
<dbReference type="PROSITE" id="PS50157">
    <property type="entry name" value="ZINC_FINGER_C2H2_2"/>
    <property type="match status" value="1"/>
</dbReference>
<dbReference type="PROSITE" id="PS00028">
    <property type="entry name" value="ZINC_FINGER_C2H2_1"/>
    <property type="match status" value="1"/>
</dbReference>
<feature type="compositionally biased region" description="Polar residues" evidence="2">
    <location>
        <begin position="251"/>
        <end position="263"/>
    </location>
</feature>
<dbReference type="InterPro" id="IPR013087">
    <property type="entry name" value="Znf_C2H2_type"/>
</dbReference>
<evidence type="ECO:0000259" key="3">
    <source>
        <dbReference type="PROSITE" id="PS50157"/>
    </source>
</evidence>
<dbReference type="CDD" id="cd00086">
    <property type="entry name" value="homeodomain"/>
    <property type="match status" value="1"/>
</dbReference>
<reference evidence="4" key="1">
    <citation type="journal article" date="2020" name="Stud. Mycol.">
        <title>101 Dothideomycetes genomes: a test case for predicting lifestyles and emergence of pathogens.</title>
        <authorList>
            <person name="Haridas S."/>
            <person name="Albert R."/>
            <person name="Binder M."/>
            <person name="Bloem J."/>
            <person name="Labutti K."/>
            <person name="Salamov A."/>
            <person name="Andreopoulos B."/>
            <person name="Baker S."/>
            <person name="Barry K."/>
            <person name="Bills G."/>
            <person name="Bluhm B."/>
            <person name="Cannon C."/>
            <person name="Castanera R."/>
            <person name="Culley D."/>
            <person name="Daum C."/>
            <person name="Ezra D."/>
            <person name="Gonzalez J."/>
            <person name="Henrissat B."/>
            <person name="Kuo A."/>
            <person name="Liang C."/>
            <person name="Lipzen A."/>
            <person name="Lutzoni F."/>
            <person name="Magnuson J."/>
            <person name="Mondo S."/>
            <person name="Nolan M."/>
            <person name="Ohm R."/>
            <person name="Pangilinan J."/>
            <person name="Park H.-J."/>
            <person name="Ramirez L."/>
            <person name="Alfaro M."/>
            <person name="Sun H."/>
            <person name="Tritt A."/>
            <person name="Yoshinaga Y."/>
            <person name="Zwiers L.-H."/>
            <person name="Turgeon B."/>
            <person name="Goodwin S."/>
            <person name="Spatafora J."/>
            <person name="Crous P."/>
            <person name="Grigoriev I."/>
        </authorList>
    </citation>
    <scope>NUCLEOTIDE SEQUENCE</scope>
    <source>
        <strain evidence="4">CBS 122681</strain>
    </source>
</reference>
<sequence length="431" mass="48521">MDGSPDFSYFDYNYETLFESLLDPAVYVSPHDLERNENDDCAEQPGSSGWPSRIPKAPTKTPQPNPGRLGDDPAAQSRLRVRTQSKIVREWFVNHPNFPCVYASAEQKEQLALDSGLTIQQIRTCLTNLRARIPSSNQEVGEGDSECSQSRSTGITTLSVHHDFSLEANHFELVDYQCSPVTVPTDSVQSQFNIFFPDASLIGDIEHGLPQDEDSLKACLNEDLCYPSSPQNANAQASVFQKKGKRRHLSRSTQAVGGQSMSPASHPPSNKYHCTECPGSFKDKTDWRRHESGVHTFHSTEWICMLGGYILEDESCGFCNESFPHPLHFNQHNIAKCSGNSIGERTFYRKDGFKQHINGVHFKDMDDNFKKSFKIPDAWSKEVDASCSHPRSLWCGFCQKIFPSTAQRMEHVGGHFRDGMDMVDWKVMPTL</sequence>
<accession>A0A6A6TDE1</accession>
<feature type="domain" description="C2H2-type" evidence="3">
    <location>
        <begin position="272"/>
        <end position="300"/>
    </location>
</feature>
<dbReference type="EMBL" id="MU004319">
    <property type="protein sequence ID" value="KAF2658015.1"/>
    <property type="molecule type" value="Genomic_DNA"/>
</dbReference>
<feature type="region of interest" description="Disordered" evidence="2">
    <location>
        <begin position="35"/>
        <end position="74"/>
    </location>
</feature>
<evidence type="ECO:0000313" key="4">
    <source>
        <dbReference type="EMBL" id="KAF2658015.1"/>
    </source>
</evidence>
<organism evidence="4 5">
    <name type="scientific">Lophiostoma macrostomum CBS 122681</name>
    <dbReference type="NCBI Taxonomy" id="1314788"/>
    <lineage>
        <taxon>Eukaryota</taxon>
        <taxon>Fungi</taxon>
        <taxon>Dikarya</taxon>
        <taxon>Ascomycota</taxon>
        <taxon>Pezizomycotina</taxon>
        <taxon>Dothideomycetes</taxon>
        <taxon>Pleosporomycetidae</taxon>
        <taxon>Pleosporales</taxon>
        <taxon>Lophiostomataceae</taxon>
        <taxon>Lophiostoma</taxon>
    </lineage>
</organism>
<dbReference type="OrthoDB" id="10056939at2759"/>
<proteinExistence type="predicted"/>
<gene>
    <name evidence="4" type="ORF">K491DRAFT_756449</name>
</gene>
<name>A0A6A6TDE1_9PLEO</name>
<keyword evidence="1" id="KW-0863">Zinc-finger</keyword>
<keyword evidence="1" id="KW-0479">Metal-binding</keyword>
<dbReference type="Gene3D" id="1.10.10.60">
    <property type="entry name" value="Homeodomain-like"/>
    <property type="match status" value="1"/>
</dbReference>
<dbReference type="SMART" id="SM00355">
    <property type="entry name" value="ZnF_C2H2"/>
    <property type="match status" value="3"/>
</dbReference>
<dbReference type="GO" id="GO:0003677">
    <property type="term" value="F:DNA binding"/>
    <property type="evidence" value="ECO:0007669"/>
    <property type="project" value="InterPro"/>
</dbReference>